<comment type="caution">
    <text evidence="2">The sequence shown here is derived from an EMBL/GenBank/DDBJ whole genome shotgun (WGS) entry which is preliminary data.</text>
</comment>
<dbReference type="Proteomes" id="UP000298663">
    <property type="component" value="Unassembled WGS sequence"/>
</dbReference>
<organism evidence="2 3">
    <name type="scientific">Steinernema carpocapsae</name>
    <name type="common">Entomopathogenic nematode</name>
    <dbReference type="NCBI Taxonomy" id="34508"/>
    <lineage>
        <taxon>Eukaryota</taxon>
        <taxon>Metazoa</taxon>
        <taxon>Ecdysozoa</taxon>
        <taxon>Nematoda</taxon>
        <taxon>Chromadorea</taxon>
        <taxon>Rhabditida</taxon>
        <taxon>Tylenchina</taxon>
        <taxon>Panagrolaimomorpha</taxon>
        <taxon>Strongyloidoidea</taxon>
        <taxon>Steinernematidae</taxon>
        <taxon>Steinernema</taxon>
    </lineage>
</organism>
<evidence type="ECO:0008006" key="4">
    <source>
        <dbReference type="Google" id="ProtNLM"/>
    </source>
</evidence>
<keyword evidence="1" id="KW-0812">Transmembrane</keyword>
<name>A0A4U5M2Y3_STECR</name>
<feature type="transmembrane region" description="Helical" evidence="1">
    <location>
        <begin position="83"/>
        <end position="107"/>
    </location>
</feature>
<reference evidence="2 3" key="2">
    <citation type="journal article" date="2019" name="G3 (Bethesda)">
        <title>Hybrid Assembly of the Genome of the Entomopathogenic Nematode Steinernema carpocapsae Identifies the X-Chromosome.</title>
        <authorList>
            <person name="Serra L."/>
            <person name="Macchietto M."/>
            <person name="Macias-Munoz A."/>
            <person name="McGill C.J."/>
            <person name="Rodriguez I.M."/>
            <person name="Rodriguez B."/>
            <person name="Murad R."/>
            <person name="Mortazavi A."/>
        </authorList>
    </citation>
    <scope>NUCLEOTIDE SEQUENCE [LARGE SCALE GENOMIC DNA]</scope>
    <source>
        <strain evidence="2 3">ALL</strain>
    </source>
</reference>
<protein>
    <recommendedName>
        <fullName evidence="4">G-protein coupled receptors family 1 profile domain-containing protein</fullName>
    </recommendedName>
</protein>
<gene>
    <name evidence="2" type="ORF">L596_026644</name>
</gene>
<evidence type="ECO:0000313" key="2">
    <source>
        <dbReference type="EMBL" id="TKR62723.1"/>
    </source>
</evidence>
<reference evidence="2 3" key="1">
    <citation type="journal article" date="2015" name="Genome Biol.">
        <title>Comparative genomics of Steinernema reveals deeply conserved gene regulatory networks.</title>
        <authorList>
            <person name="Dillman A.R."/>
            <person name="Macchietto M."/>
            <person name="Porter C.F."/>
            <person name="Rogers A."/>
            <person name="Williams B."/>
            <person name="Antoshechkin I."/>
            <person name="Lee M.M."/>
            <person name="Goodwin Z."/>
            <person name="Lu X."/>
            <person name="Lewis E.E."/>
            <person name="Goodrich-Blair H."/>
            <person name="Stock S.P."/>
            <person name="Adams B.J."/>
            <person name="Sternberg P.W."/>
            <person name="Mortazavi A."/>
        </authorList>
    </citation>
    <scope>NUCLEOTIDE SEQUENCE [LARGE SCALE GENOMIC DNA]</scope>
    <source>
        <strain evidence="2 3">ALL</strain>
    </source>
</reference>
<evidence type="ECO:0000313" key="3">
    <source>
        <dbReference type="Proteomes" id="UP000298663"/>
    </source>
</evidence>
<feature type="transmembrane region" description="Helical" evidence="1">
    <location>
        <begin position="128"/>
        <end position="149"/>
    </location>
</feature>
<evidence type="ECO:0000256" key="1">
    <source>
        <dbReference type="SAM" id="Phobius"/>
    </source>
</evidence>
<keyword evidence="1" id="KW-1133">Transmembrane helix</keyword>
<feature type="transmembrane region" description="Helical" evidence="1">
    <location>
        <begin position="29"/>
        <end position="53"/>
    </location>
</feature>
<sequence>MECSTAVVPLETSLSFVLALDRFRINLGLTYPTVVHTFCLVIAFFCAVAYVLFTPWYGLLVITGVYATCFNDAKPYSHLLQQIITLNIMIVSGGTLIIYLVIIGHLVRMHLKFKSSNQLSISKQEKSILSYALVRFITDVTLVVSYSLVTSSPTPLIMFLQSFGYNVNILSHNFAPDLQYVRIYVKTTFRGQMLKWQFMQQHRQTEFSPTRQPILRNQRQTKFQV</sequence>
<keyword evidence="3" id="KW-1185">Reference proteome</keyword>
<dbReference type="EMBL" id="AZBU02000010">
    <property type="protein sequence ID" value="TKR62723.1"/>
    <property type="molecule type" value="Genomic_DNA"/>
</dbReference>
<dbReference type="AlphaFoldDB" id="A0A4U5M2Y3"/>
<accession>A0A4U5M2Y3</accession>
<keyword evidence="1" id="KW-0472">Membrane</keyword>
<proteinExistence type="predicted"/>